<dbReference type="AlphaFoldDB" id="A0A2P2P603"/>
<accession>A0A2P2P603</accession>
<name>A0A2P2P603_RHIMU</name>
<organism evidence="1">
    <name type="scientific">Rhizophora mucronata</name>
    <name type="common">Asiatic mangrove</name>
    <dbReference type="NCBI Taxonomy" id="61149"/>
    <lineage>
        <taxon>Eukaryota</taxon>
        <taxon>Viridiplantae</taxon>
        <taxon>Streptophyta</taxon>
        <taxon>Embryophyta</taxon>
        <taxon>Tracheophyta</taxon>
        <taxon>Spermatophyta</taxon>
        <taxon>Magnoliopsida</taxon>
        <taxon>eudicotyledons</taxon>
        <taxon>Gunneridae</taxon>
        <taxon>Pentapetalae</taxon>
        <taxon>rosids</taxon>
        <taxon>fabids</taxon>
        <taxon>Malpighiales</taxon>
        <taxon>Rhizophoraceae</taxon>
        <taxon>Rhizophora</taxon>
    </lineage>
</organism>
<evidence type="ECO:0000313" key="1">
    <source>
        <dbReference type="EMBL" id="MBX50184.1"/>
    </source>
</evidence>
<sequence length="79" mass="9344">MMKYVMKKFETREWMCSLMQSETSRMYKWCLGGKATTKSYQCHVACVLYLCSSIPHTQHNLLLHTTDHWFSLNTSAYLI</sequence>
<reference evidence="1" key="1">
    <citation type="submission" date="2018-02" db="EMBL/GenBank/DDBJ databases">
        <title>Rhizophora mucronata_Transcriptome.</title>
        <authorList>
            <person name="Meera S.P."/>
            <person name="Sreeshan A."/>
            <person name="Augustine A."/>
        </authorList>
    </citation>
    <scope>NUCLEOTIDE SEQUENCE</scope>
    <source>
        <tissue evidence="1">Leaf</tissue>
    </source>
</reference>
<dbReference type="EMBL" id="GGEC01069700">
    <property type="protein sequence ID" value="MBX50184.1"/>
    <property type="molecule type" value="Transcribed_RNA"/>
</dbReference>
<protein>
    <submittedName>
        <fullName evidence="1">Uncharacterized protein</fullName>
    </submittedName>
</protein>
<proteinExistence type="predicted"/>